<keyword evidence="5 10" id="KW-0812">Transmembrane</keyword>
<comment type="pathway">
    <text evidence="10">One-carbon metabolism; methanogenesis from CO(2); methyl-coenzyme M from 5,10-methylene-5,6,7,8-tetrahydromethanopterin: step 2/2.</text>
</comment>
<evidence type="ECO:0000256" key="9">
    <source>
        <dbReference type="ARBA" id="ARBA00023136"/>
    </source>
</evidence>
<accession>A0A166CFD2</accession>
<keyword evidence="12" id="KW-1185">Reference proteome</keyword>
<dbReference type="Pfam" id="PF04210">
    <property type="entry name" value="MtrG"/>
    <property type="match status" value="1"/>
</dbReference>
<dbReference type="PATRIC" id="fig|49547.3.peg.515"/>
<keyword evidence="7 10" id="KW-1133">Transmembrane helix</keyword>
<comment type="function">
    <text evidence="10">Part of a complex that catalyzes the formation of methyl-coenzyme M and tetrahydromethanopterin from coenzyme M and methyl-tetrahydromethanopterin. This is an energy-conserving, sodium-ion translocating step.</text>
</comment>
<evidence type="ECO:0000256" key="4">
    <source>
        <dbReference type="ARBA" id="ARBA00022679"/>
    </source>
</evidence>
<evidence type="ECO:0000256" key="1">
    <source>
        <dbReference type="ARBA" id="ARBA00022475"/>
    </source>
</evidence>
<evidence type="ECO:0000256" key="2">
    <source>
        <dbReference type="ARBA" id="ARBA00022563"/>
    </source>
</evidence>
<keyword evidence="8 10" id="KW-0484">Methanogenesis</keyword>
<dbReference type="STRING" id="49547.MBCUR_04920"/>
<evidence type="ECO:0000256" key="7">
    <source>
        <dbReference type="ARBA" id="ARBA00022989"/>
    </source>
</evidence>
<evidence type="ECO:0000256" key="10">
    <source>
        <dbReference type="HAMAP-Rule" id="MF_01500"/>
    </source>
</evidence>
<protein>
    <recommendedName>
        <fullName evidence="10">Tetrahydromethanopterin S-methyltransferase subunit G</fullName>
        <ecNumber evidence="10">7.2.1.4</ecNumber>
    </recommendedName>
    <alternativeName>
        <fullName evidence="10">N5-methyltetrahydromethanopterin--coenzyme M methyltransferase subunit G</fullName>
    </alternativeName>
</protein>
<dbReference type="GO" id="GO:0030269">
    <property type="term" value="F:tetrahydromethanopterin S-methyltransferase activity"/>
    <property type="evidence" value="ECO:0007669"/>
    <property type="project" value="UniProtKB-UniRule"/>
</dbReference>
<feature type="transmembrane region" description="Helical" evidence="10">
    <location>
        <begin position="50"/>
        <end position="69"/>
    </location>
</feature>
<evidence type="ECO:0000313" key="11">
    <source>
        <dbReference type="EMBL" id="KZX14444.1"/>
    </source>
</evidence>
<dbReference type="PIRSF" id="PIRSF006500">
    <property type="entry name" value="MtrG"/>
    <property type="match status" value="1"/>
</dbReference>
<dbReference type="HAMAP" id="MF_01500">
    <property type="entry name" value="MtrG"/>
    <property type="match status" value="1"/>
</dbReference>
<dbReference type="InterPro" id="IPR005866">
    <property type="entry name" value="THM_MeTrfase_su_G"/>
</dbReference>
<name>A0A166CFD2_9EURY</name>
<dbReference type="AlphaFoldDB" id="A0A166CFD2"/>
<keyword evidence="1 10" id="KW-1003">Cell membrane</keyword>
<reference evidence="11 12" key="1">
    <citation type="submission" date="2016-04" db="EMBL/GenBank/DDBJ databases">
        <title>Genome sequence of Methanobrevibacter curvatus DSM 11111.</title>
        <authorList>
            <person name="Poehlein A."/>
            <person name="Seedorf H."/>
            <person name="Daniel R."/>
        </authorList>
    </citation>
    <scope>NUCLEOTIDE SEQUENCE [LARGE SCALE GENOMIC DNA]</scope>
    <source>
        <strain evidence="11 12">DSM 11111</strain>
    </source>
</reference>
<dbReference type="RefSeq" id="WP_067089765.1">
    <property type="nucleotide sequence ID" value="NZ_LWMV01000094.1"/>
</dbReference>
<evidence type="ECO:0000256" key="6">
    <source>
        <dbReference type="ARBA" id="ARBA00022967"/>
    </source>
</evidence>
<dbReference type="OrthoDB" id="147532at2157"/>
<evidence type="ECO:0000313" key="12">
    <source>
        <dbReference type="Proteomes" id="UP000077245"/>
    </source>
</evidence>
<keyword evidence="3 10" id="KW-0489">Methyltransferase</keyword>
<comment type="subcellular location">
    <subcellularLocation>
        <location evidence="10">Cell membrane</location>
        <topology evidence="10">Single-pass membrane protein</topology>
    </subcellularLocation>
</comment>
<dbReference type="Proteomes" id="UP000077245">
    <property type="component" value="Unassembled WGS sequence"/>
</dbReference>
<dbReference type="UniPathway" id="UPA00640">
    <property type="reaction ID" value="UER00698"/>
</dbReference>
<comment type="catalytic activity">
    <reaction evidence="10">
        <text>5-methyl-5,6,7,8-tetrahydromethanopterin + coenzyme M + 2 Na(+)(in) = 5,6,7,8-tetrahydromethanopterin + methyl-coenzyme M + 2 Na(+)(out)</text>
        <dbReference type="Rhea" id="RHEA:53492"/>
        <dbReference type="ChEBI" id="CHEBI:29101"/>
        <dbReference type="ChEBI" id="CHEBI:58103"/>
        <dbReference type="ChEBI" id="CHEBI:58116"/>
        <dbReference type="ChEBI" id="CHEBI:58286"/>
        <dbReference type="ChEBI" id="CHEBI:58319"/>
        <dbReference type="EC" id="7.2.1.4"/>
    </reaction>
</comment>
<dbReference type="GO" id="GO:0032259">
    <property type="term" value="P:methylation"/>
    <property type="evidence" value="ECO:0007669"/>
    <property type="project" value="UniProtKB-KW"/>
</dbReference>
<comment type="caution">
    <text evidence="11">The sequence shown here is derived from an EMBL/GenBank/DDBJ whole genome shotgun (WGS) entry which is preliminary data.</text>
</comment>
<proteinExistence type="inferred from homology"/>
<dbReference type="EC" id="7.2.1.4" evidence="10"/>
<dbReference type="NCBIfam" id="TIGR01149">
    <property type="entry name" value="mtrG"/>
    <property type="match status" value="1"/>
</dbReference>
<keyword evidence="2 10" id="KW-0554">One-carbon metabolism</keyword>
<dbReference type="GO" id="GO:0019386">
    <property type="term" value="P:methanogenesis, from carbon dioxide"/>
    <property type="evidence" value="ECO:0007669"/>
    <property type="project" value="UniProtKB-UniRule"/>
</dbReference>
<evidence type="ECO:0000256" key="3">
    <source>
        <dbReference type="ARBA" id="ARBA00022603"/>
    </source>
</evidence>
<dbReference type="GO" id="GO:0005886">
    <property type="term" value="C:plasma membrane"/>
    <property type="evidence" value="ECO:0007669"/>
    <property type="project" value="UniProtKB-SubCell"/>
</dbReference>
<keyword evidence="6 10" id="KW-1278">Translocase</keyword>
<sequence>MSDENTIPRVLVSADEFDKANERLDVAEEKIETAVGEYAQHFGQLLGRDIGILYGIIIGLIILIGYILFNSVNLL</sequence>
<comment type="similarity">
    <text evidence="10">Belongs to the MtrG family.</text>
</comment>
<organism evidence="11 12">
    <name type="scientific">Methanobrevibacter curvatus</name>
    <dbReference type="NCBI Taxonomy" id="49547"/>
    <lineage>
        <taxon>Archaea</taxon>
        <taxon>Methanobacteriati</taxon>
        <taxon>Methanobacteriota</taxon>
        <taxon>Methanomada group</taxon>
        <taxon>Methanobacteria</taxon>
        <taxon>Methanobacteriales</taxon>
        <taxon>Methanobacteriaceae</taxon>
        <taxon>Methanobrevibacter</taxon>
    </lineage>
</organism>
<evidence type="ECO:0000256" key="5">
    <source>
        <dbReference type="ARBA" id="ARBA00022692"/>
    </source>
</evidence>
<evidence type="ECO:0000256" key="8">
    <source>
        <dbReference type="ARBA" id="ARBA00022994"/>
    </source>
</evidence>
<keyword evidence="4 10" id="KW-0808">Transferase</keyword>
<dbReference type="EMBL" id="LWMV01000094">
    <property type="protein sequence ID" value="KZX14444.1"/>
    <property type="molecule type" value="Genomic_DNA"/>
</dbReference>
<keyword evidence="9 10" id="KW-0472">Membrane</keyword>
<comment type="subunit">
    <text evidence="10">The complex is composed of 8 subunits; MtrA, MtrB, MtrC, MtrD, MtrE, MtrF, MtrG and MtrH.</text>
</comment>
<dbReference type="GO" id="GO:0006730">
    <property type="term" value="P:one-carbon metabolic process"/>
    <property type="evidence" value="ECO:0007669"/>
    <property type="project" value="UniProtKB-UniRule"/>
</dbReference>
<gene>
    <name evidence="10" type="primary">mtrG</name>
    <name evidence="11" type="ORF">MBCUR_04920</name>
</gene>